<dbReference type="AlphaFoldDB" id="A0A0L0D8F4"/>
<evidence type="ECO:0000313" key="5">
    <source>
        <dbReference type="EMBL" id="KNC48366.1"/>
    </source>
</evidence>
<dbReference type="SUPFAM" id="SSF48403">
    <property type="entry name" value="Ankyrin repeat"/>
    <property type="match status" value="1"/>
</dbReference>
<proteinExistence type="predicted"/>
<accession>A0A0L0D8F4</accession>
<dbReference type="PANTHER" id="PTHR24198">
    <property type="entry name" value="ANKYRIN REPEAT AND PROTEIN KINASE DOMAIN-CONTAINING PROTEIN"/>
    <property type="match status" value="1"/>
</dbReference>
<dbReference type="OrthoDB" id="539213at2759"/>
<dbReference type="GeneID" id="25564337"/>
<dbReference type="PANTHER" id="PTHR24198:SF165">
    <property type="entry name" value="ANKYRIN REPEAT-CONTAINING PROTEIN-RELATED"/>
    <property type="match status" value="1"/>
</dbReference>
<protein>
    <submittedName>
        <fullName evidence="5">Ankyrin</fullName>
    </submittedName>
</protein>
<evidence type="ECO:0000313" key="6">
    <source>
        <dbReference type="Proteomes" id="UP000054408"/>
    </source>
</evidence>
<dbReference type="Proteomes" id="UP000054408">
    <property type="component" value="Unassembled WGS sequence"/>
</dbReference>
<dbReference type="SMART" id="SM00248">
    <property type="entry name" value="ANK"/>
    <property type="match status" value="3"/>
</dbReference>
<organism evidence="5 6">
    <name type="scientific">Thecamonas trahens ATCC 50062</name>
    <dbReference type="NCBI Taxonomy" id="461836"/>
    <lineage>
        <taxon>Eukaryota</taxon>
        <taxon>Apusozoa</taxon>
        <taxon>Apusomonadida</taxon>
        <taxon>Apusomonadidae</taxon>
        <taxon>Thecamonas</taxon>
    </lineage>
</organism>
<feature type="compositionally biased region" description="Basic residues" evidence="4">
    <location>
        <begin position="1"/>
        <end position="16"/>
    </location>
</feature>
<feature type="region of interest" description="Disordered" evidence="4">
    <location>
        <begin position="1"/>
        <end position="28"/>
    </location>
</feature>
<dbReference type="InterPro" id="IPR036770">
    <property type="entry name" value="Ankyrin_rpt-contain_sf"/>
</dbReference>
<dbReference type="STRING" id="461836.A0A0L0D8F4"/>
<keyword evidence="2 3" id="KW-0040">ANK repeat</keyword>
<dbReference type="EMBL" id="GL349451">
    <property type="protein sequence ID" value="KNC48366.1"/>
    <property type="molecule type" value="Genomic_DNA"/>
</dbReference>
<dbReference type="Gene3D" id="1.25.40.20">
    <property type="entry name" value="Ankyrin repeat-containing domain"/>
    <property type="match status" value="1"/>
</dbReference>
<feature type="repeat" description="ANK" evidence="3">
    <location>
        <begin position="62"/>
        <end position="95"/>
    </location>
</feature>
<dbReference type="OMA" id="SWADRPA"/>
<evidence type="ECO:0000256" key="3">
    <source>
        <dbReference type="PROSITE-ProRule" id="PRU00023"/>
    </source>
</evidence>
<evidence type="ECO:0000256" key="1">
    <source>
        <dbReference type="ARBA" id="ARBA00022737"/>
    </source>
</evidence>
<evidence type="ECO:0000256" key="4">
    <source>
        <dbReference type="SAM" id="MobiDB-lite"/>
    </source>
</evidence>
<dbReference type="RefSeq" id="XP_013758486.1">
    <property type="nucleotide sequence ID" value="XM_013903032.1"/>
</dbReference>
<sequence length="177" mass="18910">MNRGRDKKPKKKRRKKADPFDPASWADRPASAHLLQKAKFPETAPVVEQLALGADVNAIDGEGKSALHWTAVLGNTEVAETLLAVDGVNADIPDEYGWTPLHLAVANNHPRIIDSLLNAGAAVNATTPSNETALDMAVANDVQAVIDRLVEAGAMTHDKVVAAEEAAAAKSRGRRRR</sequence>
<dbReference type="PROSITE" id="PS50297">
    <property type="entry name" value="ANK_REP_REGION"/>
    <property type="match status" value="1"/>
</dbReference>
<dbReference type="InterPro" id="IPR002110">
    <property type="entry name" value="Ankyrin_rpt"/>
</dbReference>
<name>A0A0L0D8F4_THETB</name>
<keyword evidence="6" id="KW-1185">Reference proteome</keyword>
<feature type="repeat" description="ANK" evidence="3">
    <location>
        <begin position="96"/>
        <end position="128"/>
    </location>
</feature>
<dbReference type="PROSITE" id="PS50088">
    <property type="entry name" value="ANK_REPEAT"/>
    <property type="match status" value="2"/>
</dbReference>
<reference evidence="5 6" key="1">
    <citation type="submission" date="2010-05" db="EMBL/GenBank/DDBJ databases">
        <title>The Genome Sequence of Thecamonas trahens ATCC 50062.</title>
        <authorList>
            <consortium name="The Broad Institute Genome Sequencing Platform"/>
            <person name="Russ C."/>
            <person name="Cuomo C."/>
            <person name="Shea T."/>
            <person name="Young S.K."/>
            <person name="Zeng Q."/>
            <person name="Koehrsen M."/>
            <person name="Haas B."/>
            <person name="Borodovsky M."/>
            <person name="Guigo R."/>
            <person name="Alvarado L."/>
            <person name="Berlin A."/>
            <person name="Bochicchio J."/>
            <person name="Borenstein D."/>
            <person name="Chapman S."/>
            <person name="Chen Z."/>
            <person name="Freedman E."/>
            <person name="Gellesch M."/>
            <person name="Goldberg J."/>
            <person name="Griggs A."/>
            <person name="Gujja S."/>
            <person name="Heilman E."/>
            <person name="Heiman D."/>
            <person name="Hepburn T."/>
            <person name="Howarth C."/>
            <person name="Jen D."/>
            <person name="Larson L."/>
            <person name="Mehta T."/>
            <person name="Park D."/>
            <person name="Pearson M."/>
            <person name="Roberts A."/>
            <person name="Saif S."/>
            <person name="Shenoy N."/>
            <person name="Sisk P."/>
            <person name="Stolte C."/>
            <person name="Sykes S."/>
            <person name="Thomson T."/>
            <person name="Walk T."/>
            <person name="White J."/>
            <person name="Yandava C."/>
            <person name="Burger G."/>
            <person name="Gray M.W."/>
            <person name="Holland P.W.H."/>
            <person name="King N."/>
            <person name="Lang F.B.F."/>
            <person name="Roger A.J."/>
            <person name="Ruiz-Trillo I."/>
            <person name="Lander E."/>
            <person name="Nusbaum C."/>
        </authorList>
    </citation>
    <scope>NUCLEOTIDE SEQUENCE [LARGE SCALE GENOMIC DNA]</scope>
    <source>
        <strain evidence="5 6">ATCC 50062</strain>
    </source>
</reference>
<keyword evidence="1" id="KW-0677">Repeat</keyword>
<evidence type="ECO:0000256" key="2">
    <source>
        <dbReference type="ARBA" id="ARBA00023043"/>
    </source>
</evidence>
<dbReference type="Pfam" id="PF12796">
    <property type="entry name" value="Ank_2"/>
    <property type="match status" value="1"/>
</dbReference>
<gene>
    <name evidence="5" type="ORF">AMSG_04815</name>
</gene>
<dbReference type="eggNOG" id="KOG0504">
    <property type="taxonomic scope" value="Eukaryota"/>
</dbReference>